<evidence type="ECO:0000313" key="4">
    <source>
        <dbReference type="Proteomes" id="UP000094527"/>
    </source>
</evidence>
<keyword evidence="2" id="KW-0732">Signal</keyword>
<reference evidence="3 4" key="1">
    <citation type="journal article" date="2016" name="Genome Biol. Evol.">
        <title>Gene Family Evolution Reflects Adaptation to Soil Environmental Stressors in the Genome of the Collembolan Orchesella cincta.</title>
        <authorList>
            <person name="Faddeeva-Vakhrusheva A."/>
            <person name="Derks M.F."/>
            <person name="Anvar S.Y."/>
            <person name="Agamennone V."/>
            <person name="Suring W."/>
            <person name="Smit S."/>
            <person name="van Straalen N.M."/>
            <person name="Roelofs D."/>
        </authorList>
    </citation>
    <scope>NUCLEOTIDE SEQUENCE [LARGE SCALE GENOMIC DNA]</scope>
    <source>
        <tissue evidence="3">Mixed pool</tissue>
    </source>
</reference>
<dbReference type="EMBL" id="LJIJ01000883">
    <property type="protein sequence ID" value="ODM93961.1"/>
    <property type="molecule type" value="Genomic_DNA"/>
</dbReference>
<gene>
    <name evidence="3" type="ORF">Ocin01_12722</name>
</gene>
<dbReference type="Proteomes" id="UP000094527">
    <property type="component" value="Unassembled WGS sequence"/>
</dbReference>
<keyword evidence="1" id="KW-1133">Transmembrane helix</keyword>
<feature type="chain" id="PRO_5008904243" evidence="2">
    <location>
        <begin position="28"/>
        <end position="264"/>
    </location>
</feature>
<evidence type="ECO:0000256" key="1">
    <source>
        <dbReference type="SAM" id="Phobius"/>
    </source>
</evidence>
<keyword evidence="1" id="KW-0472">Membrane</keyword>
<organism evidence="3 4">
    <name type="scientific">Orchesella cincta</name>
    <name type="common">Springtail</name>
    <name type="synonym">Podura cincta</name>
    <dbReference type="NCBI Taxonomy" id="48709"/>
    <lineage>
        <taxon>Eukaryota</taxon>
        <taxon>Metazoa</taxon>
        <taxon>Ecdysozoa</taxon>
        <taxon>Arthropoda</taxon>
        <taxon>Hexapoda</taxon>
        <taxon>Collembola</taxon>
        <taxon>Entomobryomorpha</taxon>
        <taxon>Entomobryoidea</taxon>
        <taxon>Orchesellidae</taxon>
        <taxon>Orchesellinae</taxon>
        <taxon>Orchesella</taxon>
    </lineage>
</organism>
<protein>
    <submittedName>
        <fullName evidence="3">Uncharacterized protein</fullName>
    </submittedName>
</protein>
<comment type="caution">
    <text evidence="3">The sequence shown here is derived from an EMBL/GenBank/DDBJ whole genome shotgun (WGS) entry which is preliminary data.</text>
</comment>
<keyword evidence="1" id="KW-0812">Transmembrane</keyword>
<evidence type="ECO:0000256" key="2">
    <source>
        <dbReference type="SAM" id="SignalP"/>
    </source>
</evidence>
<sequence>MYFNKLKTEIVFTVAIFILASISHGQALNQNQAIFYQNSNCSGSEILFVNNTIDDLTTKSWASNASSILFTGLWKYGEQRTVGQQSSIVTDIVHGASSNGHCVNKNESAGQFRFVEKLGPDDTESNQITLCTEQNFTGLRFKVVDRDISKMLPNRSIAILSWFLAGNKAWYIYSGKEFMGNRSCICPGSVASAGNSSEMEYGGLAFNLGLGSNPIIFGSAKIAQSGCLECTYEPAVGHKPSSYSSYFLYILATSTFFMAILNII</sequence>
<feature type="signal peptide" evidence="2">
    <location>
        <begin position="1"/>
        <end position="27"/>
    </location>
</feature>
<evidence type="ECO:0000313" key="3">
    <source>
        <dbReference type="EMBL" id="ODM93961.1"/>
    </source>
</evidence>
<proteinExistence type="predicted"/>
<keyword evidence="4" id="KW-1185">Reference proteome</keyword>
<name>A0A1D2MM78_ORCCI</name>
<feature type="transmembrane region" description="Helical" evidence="1">
    <location>
        <begin position="246"/>
        <end position="263"/>
    </location>
</feature>
<accession>A0A1D2MM78</accession>
<dbReference type="AlphaFoldDB" id="A0A1D2MM78"/>